<organism evidence="3 4">
    <name type="scientific">Halorussus caseinilyticus</name>
    <dbReference type="NCBI Taxonomy" id="3034025"/>
    <lineage>
        <taxon>Archaea</taxon>
        <taxon>Methanobacteriati</taxon>
        <taxon>Methanobacteriota</taxon>
        <taxon>Stenosarchaea group</taxon>
        <taxon>Halobacteria</taxon>
        <taxon>Halobacteriales</taxon>
        <taxon>Haladaptataceae</taxon>
        <taxon>Halorussus</taxon>
    </lineage>
</organism>
<gene>
    <name evidence="3" type="ORF">ACFQJ6_21170</name>
</gene>
<feature type="domain" description="DUF7511" evidence="2">
    <location>
        <begin position="26"/>
        <end position="72"/>
    </location>
</feature>
<feature type="region of interest" description="Disordered" evidence="1">
    <location>
        <begin position="1"/>
        <end position="25"/>
    </location>
</feature>
<dbReference type="Pfam" id="PF24351">
    <property type="entry name" value="DUF7511"/>
    <property type="match status" value="1"/>
</dbReference>
<feature type="compositionally biased region" description="Acidic residues" evidence="1">
    <location>
        <begin position="9"/>
        <end position="25"/>
    </location>
</feature>
<dbReference type="EMBL" id="JBHSZH010000005">
    <property type="protein sequence ID" value="MFC7082220.1"/>
    <property type="molecule type" value="Genomic_DNA"/>
</dbReference>
<dbReference type="Proteomes" id="UP001596407">
    <property type="component" value="Unassembled WGS sequence"/>
</dbReference>
<evidence type="ECO:0000259" key="2">
    <source>
        <dbReference type="Pfam" id="PF24351"/>
    </source>
</evidence>
<dbReference type="GeneID" id="79304381"/>
<dbReference type="AlphaFoldDB" id="A0ABD5WR19"/>
<reference evidence="3 4" key="1">
    <citation type="journal article" date="2019" name="Int. J. Syst. Evol. Microbiol.">
        <title>The Global Catalogue of Microorganisms (GCM) 10K type strain sequencing project: providing services to taxonomists for standard genome sequencing and annotation.</title>
        <authorList>
            <consortium name="The Broad Institute Genomics Platform"/>
            <consortium name="The Broad Institute Genome Sequencing Center for Infectious Disease"/>
            <person name="Wu L."/>
            <person name="Ma J."/>
        </authorList>
    </citation>
    <scope>NUCLEOTIDE SEQUENCE [LARGE SCALE GENOMIC DNA]</scope>
    <source>
        <strain evidence="3 4">DT72</strain>
    </source>
</reference>
<keyword evidence="4" id="KW-1185">Reference proteome</keyword>
<evidence type="ECO:0000313" key="3">
    <source>
        <dbReference type="EMBL" id="MFC7082220.1"/>
    </source>
</evidence>
<dbReference type="RefSeq" id="WP_276279795.1">
    <property type="nucleotide sequence ID" value="NZ_CP119809.1"/>
</dbReference>
<proteinExistence type="predicted"/>
<dbReference type="InterPro" id="IPR055933">
    <property type="entry name" value="DUF7511"/>
</dbReference>
<evidence type="ECO:0000313" key="4">
    <source>
        <dbReference type="Proteomes" id="UP001596407"/>
    </source>
</evidence>
<sequence>MTNTAPTNADDETPPTDDAPADGPDELTAVVVERDSESDQCTLYPTGASDEALVTEWITAEEGSFVSLEEMR</sequence>
<comment type="caution">
    <text evidence="3">The sequence shown here is derived from an EMBL/GenBank/DDBJ whole genome shotgun (WGS) entry which is preliminary data.</text>
</comment>
<evidence type="ECO:0000256" key="1">
    <source>
        <dbReference type="SAM" id="MobiDB-lite"/>
    </source>
</evidence>
<name>A0ABD5WR19_9EURY</name>
<accession>A0ABD5WR19</accession>
<protein>
    <recommendedName>
        <fullName evidence="2">DUF7511 domain-containing protein</fullName>
    </recommendedName>
</protein>